<evidence type="ECO:0000313" key="11">
    <source>
        <dbReference type="EMBL" id="KDQ50770.1"/>
    </source>
</evidence>
<dbReference type="GO" id="GO:0005829">
    <property type="term" value="C:cytosol"/>
    <property type="evidence" value="ECO:0007669"/>
    <property type="project" value="GOC"/>
</dbReference>
<comment type="subcellular location">
    <subcellularLocation>
        <location evidence="1">Golgi apparatus membrane</location>
        <topology evidence="1">Multi-pass membrane protein</topology>
    </subcellularLocation>
</comment>
<dbReference type="GO" id="GO:0043001">
    <property type="term" value="P:Golgi to plasma membrane protein transport"/>
    <property type="evidence" value="ECO:0007669"/>
    <property type="project" value="TreeGrafter"/>
</dbReference>
<evidence type="ECO:0008006" key="13">
    <source>
        <dbReference type="Google" id="ProtNLM"/>
    </source>
</evidence>
<keyword evidence="8 10" id="KW-0472">Membrane</keyword>
<evidence type="ECO:0000256" key="4">
    <source>
        <dbReference type="ARBA" id="ARBA00022692"/>
    </source>
</evidence>
<protein>
    <recommendedName>
        <fullName evidence="13">Integral membrane protein S linking to the trans Golgi network-domain-containing protein</fullName>
    </recommendedName>
</protein>
<evidence type="ECO:0000256" key="10">
    <source>
        <dbReference type="SAM" id="Phobius"/>
    </source>
</evidence>
<dbReference type="GO" id="GO:0000139">
    <property type="term" value="C:Golgi membrane"/>
    <property type="evidence" value="ECO:0007669"/>
    <property type="project" value="UniProtKB-SubCell"/>
</dbReference>
<organism evidence="11 12">
    <name type="scientific">Jaapia argillacea MUCL 33604</name>
    <dbReference type="NCBI Taxonomy" id="933084"/>
    <lineage>
        <taxon>Eukaryota</taxon>
        <taxon>Fungi</taxon>
        <taxon>Dikarya</taxon>
        <taxon>Basidiomycota</taxon>
        <taxon>Agaricomycotina</taxon>
        <taxon>Agaricomycetes</taxon>
        <taxon>Agaricomycetidae</taxon>
        <taxon>Jaapiales</taxon>
        <taxon>Jaapiaceae</taxon>
        <taxon>Jaapia</taxon>
    </lineage>
</organism>
<evidence type="ECO:0000256" key="9">
    <source>
        <dbReference type="SAM" id="MobiDB-lite"/>
    </source>
</evidence>
<feature type="transmembrane region" description="Helical" evidence="10">
    <location>
        <begin position="122"/>
        <end position="140"/>
    </location>
</feature>
<feature type="region of interest" description="Disordered" evidence="9">
    <location>
        <begin position="213"/>
        <end position="245"/>
    </location>
</feature>
<dbReference type="Pfam" id="PF09801">
    <property type="entry name" value="SYS1"/>
    <property type="match status" value="2"/>
</dbReference>
<feature type="compositionally biased region" description="Acidic residues" evidence="9">
    <location>
        <begin position="224"/>
        <end position="235"/>
    </location>
</feature>
<reference evidence="12" key="1">
    <citation type="journal article" date="2014" name="Proc. Natl. Acad. Sci. U.S.A.">
        <title>Extensive sampling of basidiomycete genomes demonstrates inadequacy of the white-rot/brown-rot paradigm for wood decay fungi.</title>
        <authorList>
            <person name="Riley R."/>
            <person name="Salamov A.A."/>
            <person name="Brown D.W."/>
            <person name="Nagy L.G."/>
            <person name="Floudas D."/>
            <person name="Held B.W."/>
            <person name="Levasseur A."/>
            <person name="Lombard V."/>
            <person name="Morin E."/>
            <person name="Otillar R."/>
            <person name="Lindquist E.A."/>
            <person name="Sun H."/>
            <person name="LaButti K.M."/>
            <person name="Schmutz J."/>
            <person name="Jabbour D."/>
            <person name="Luo H."/>
            <person name="Baker S.E."/>
            <person name="Pisabarro A.G."/>
            <person name="Walton J.D."/>
            <person name="Blanchette R.A."/>
            <person name="Henrissat B."/>
            <person name="Martin F."/>
            <person name="Cullen D."/>
            <person name="Hibbett D.S."/>
            <person name="Grigoriev I.V."/>
        </authorList>
    </citation>
    <scope>NUCLEOTIDE SEQUENCE [LARGE SCALE GENOMIC DNA]</scope>
    <source>
        <strain evidence="12">MUCL 33604</strain>
    </source>
</reference>
<keyword evidence="3" id="KW-0813">Transport</keyword>
<evidence type="ECO:0000256" key="5">
    <source>
        <dbReference type="ARBA" id="ARBA00022927"/>
    </source>
</evidence>
<evidence type="ECO:0000256" key="8">
    <source>
        <dbReference type="ARBA" id="ARBA00023136"/>
    </source>
</evidence>
<dbReference type="OrthoDB" id="542931at2759"/>
<keyword evidence="6 10" id="KW-1133">Transmembrane helix</keyword>
<comment type="similarity">
    <text evidence="2">Belongs to the SYS1 family.</text>
</comment>
<keyword evidence="4 10" id="KW-0812">Transmembrane</keyword>
<dbReference type="STRING" id="933084.A0A067PAA4"/>
<evidence type="ECO:0000313" key="12">
    <source>
        <dbReference type="Proteomes" id="UP000027265"/>
    </source>
</evidence>
<dbReference type="HOGENOM" id="CLU_059962_0_0_1"/>
<keyword evidence="5" id="KW-0653">Protein transport</keyword>
<dbReference type="InterPro" id="IPR019185">
    <property type="entry name" value="Integral_membrane_SYS1-rel"/>
</dbReference>
<evidence type="ECO:0000256" key="3">
    <source>
        <dbReference type="ARBA" id="ARBA00022448"/>
    </source>
</evidence>
<dbReference type="PANTHER" id="PTHR12952:SF0">
    <property type="entry name" value="PROTEIN SYS1 HOMOLOG"/>
    <property type="match status" value="1"/>
</dbReference>
<dbReference type="GO" id="GO:0006895">
    <property type="term" value="P:Golgi to endosome transport"/>
    <property type="evidence" value="ECO:0007669"/>
    <property type="project" value="TreeGrafter"/>
</dbReference>
<dbReference type="EMBL" id="KL197756">
    <property type="protein sequence ID" value="KDQ50770.1"/>
    <property type="molecule type" value="Genomic_DNA"/>
</dbReference>
<feature type="transmembrane region" description="Helical" evidence="10">
    <location>
        <begin position="178"/>
        <end position="199"/>
    </location>
</feature>
<keyword evidence="12" id="KW-1185">Reference proteome</keyword>
<sequence length="245" mass="26938">MPSPRTASTQWDPLLLASQIVAMQTLHYLTLAFLIPLFLPVFAEPRSLDYEGGAANSDVGMLMDWREMAGRPTFRLLHGEERWASYTGAWSGGKNLGNTTMRTPGLGFGKGVVEAVGVIDPVRGWVLGICWLIACGIDVYPLYSLIRRPRYILDFSLTLLFNHLVLTTYYSASLPTSLFFWLVMGGGAAVMVIAGEWVCVRREMREGMSVVMGGSGEAGRGGEVDDEDDDVEEMEMGGLLSRRDS</sequence>
<gene>
    <name evidence="11" type="ORF">JAAARDRAFT_141504</name>
</gene>
<dbReference type="GO" id="GO:0005802">
    <property type="term" value="C:trans-Golgi network"/>
    <property type="evidence" value="ECO:0007669"/>
    <property type="project" value="TreeGrafter"/>
</dbReference>
<dbReference type="GO" id="GO:0034067">
    <property type="term" value="P:protein localization to Golgi apparatus"/>
    <property type="evidence" value="ECO:0007669"/>
    <property type="project" value="TreeGrafter"/>
</dbReference>
<name>A0A067PAA4_9AGAM</name>
<evidence type="ECO:0000256" key="1">
    <source>
        <dbReference type="ARBA" id="ARBA00004653"/>
    </source>
</evidence>
<feature type="transmembrane region" description="Helical" evidence="10">
    <location>
        <begin position="152"/>
        <end position="172"/>
    </location>
</feature>
<evidence type="ECO:0000256" key="7">
    <source>
        <dbReference type="ARBA" id="ARBA00023034"/>
    </source>
</evidence>
<dbReference type="PANTHER" id="PTHR12952">
    <property type="entry name" value="SYS1"/>
    <property type="match status" value="1"/>
</dbReference>
<dbReference type="Proteomes" id="UP000027265">
    <property type="component" value="Unassembled WGS sequence"/>
</dbReference>
<evidence type="ECO:0000256" key="2">
    <source>
        <dbReference type="ARBA" id="ARBA00008160"/>
    </source>
</evidence>
<accession>A0A067PAA4</accession>
<keyword evidence="7" id="KW-0333">Golgi apparatus</keyword>
<evidence type="ECO:0000256" key="6">
    <source>
        <dbReference type="ARBA" id="ARBA00022989"/>
    </source>
</evidence>
<dbReference type="AlphaFoldDB" id="A0A067PAA4"/>
<proteinExistence type="inferred from homology"/>
<dbReference type="InParanoid" id="A0A067PAA4"/>
<feature type="transmembrane region" description="Helical" evidence="10">
    <location>
        <begin position="21"/>
        <end position="43"/>
    </location>
</feature>